<dbReference type="Proteomes" id="UP001433508">
    <property type="component" value="Unassembled WGS sequence"/>
</dbReference>
<protein>
    <submittedName>
        <fullName evidence="1">Uncharacterized protein</fullName>
    </submittedName>
</protein>
<evidence type="ECO:0000313" key="2">
    <source>
        <dbReference type="Proteomes" id="UP001433508"/>
    </source>
</evidence>
<reference evidence="2" key="1">
    <citation type="journal article" date="2024" name="Front. Bioeng. Biotechnol.">
        <title>Genome-scale model development and genomic sequencing of the oleaginous clade Lipomyces.</title>
        <authorList>
            <person name="Czajka J.J."/>
            <person name="Han Y."/>
            <person name="Kim J."/>
            <person name="Mondo S.J."/>
            <person name="Hofstad B.A."/>
            <person name="Robles A."/>
            <person name="Haridas S."/>
            <person name="Riley R."/>
            <person name="LaButti K."/>
            <person name="Pangilinan J."/>
            <person name="Andreopoulos W."/>
            <person name="Lipzen A."/>
            <person name="Yan J."/>
            <person name="Wang M."/>
            <person name="Ng V."/>
            <person name="Grigoriev I.V."/>
            <person name="Spatafora J.W."/>
            <person name="Magnuson J.K."/>
            <person name="Baker S.E."/>
            <person name="Pomraning K.R."/>
        </authorList>
    </citation>
    <scope>NUCLEOTIDE SEQUENCE [LARGE SCALE GENOMIC DNA]</scope>
    <source>
        <strain evidence="2">CBS 7786</strain>
    </source>
</reference>
<proteinExistence type="predicted"/>
<comment type="caution">
    <text evidence="1">The sequence shown here is derived from an EMBL/GenBank/DDBJ whole genome shotgun (WGS) entry which is preliminary data.</text>
</comment>
<keyword evidence="2" id="KW-1185">Reference proteome</keyword>
<gene>
    <name evidence="1" type="ORF">V1525DRAFT_17673</name>
</gene>
<sequence length="710" mass="78301">MKLVILLVSYSSATALCQLVNMRCPDSKVTAQTTTGLERFAEEKLYAIMERFEPGMSTSSLGSINQTSSVARSDRIEEITDLETKLPSSKEKTAPPLAKSILQTTNNAIARPDALHSGEPKKSLVSKPWAAAELPPQASPDLIHYNLTNTASIMSQAASEDQTQPQRKDGFSLMPSDMFEIERIAQEIEVAEEADEDILDFEITDRELSWKLADDDDGEDDYDSEAFDDDDDDEQEEENEDQYGRTRGTFFPYLPRGLNTPIVYESRSSSSASATEDAIEHVPRTIGPPPKLDPGSTSLYSEMNVEPVASNGSMGSKQVRFSENVAVQHFQSKLPSASVSTSCSPSSRHDGSTISSEELKPEHLDEPKLKKASQFKLNRKKSSGVEIVQTVQRSDASVEVHSDVIERQVPGPSQVKYASTAVDPFESEEAQWHWVSSADEPTSSINNLNMTGNVNERKFPKSEPQNVKGNAALEAISESESPPPIPSTKPGSLQRAAEPSRGVGNEPKPVAIRRPIPKTRPANVASTPLSEPIDMDALVRENIIRNPNAPSHMVALELEEEPKQTEAQSSEAPLLSETIVERPFEPQRQSDSRKRQSLFKKSRTNTTPERFPSTTSHSSGIPSEVMRRQDPGGEDVEDDVGDDDDDMILDPEIHRQEVAVAYHRMRQKLIDKNGGYSVKVSEMDLVPLDENGEVAKISRFKNARLSNRSG</sequence>
<organism evidence="1 2">
    <name type="scientific">Lipomyces kononenkoae</name>
    <name type="common">Yeast</name>
    <dbReference type="NCBI Taxonomy" id="34357"/>
    <lineage>
        <taxon>Eukaryota</taxon>
        <taxon>Fungi</taxon>
        <taxon>Dikarya</taxon>
        <taxon>Ascomycota</taxon>
        <taxon>Saccharomycotina</taxon>
        <taxon>Lipomycetes</taxon>
        <taxon>Lipomycetales</taxon>
        <taxon>Lipomycetaceae</taxon>
        <taxon>Lipomyces</taxon>
    </lineage>
</organism>
<name>A0ACC3T876_LIPKO</name>
<accession>A0ACC3T876</accession>
<evidence type="ECO:0000313" key="1">
    <source>
        <dbReference type="EMBL" id="KAK9239765.1"/>
    </source>
</evidence>
<dbReference type="EMBL" id="MU971344">
    <property type="protein sequence ID" value="KAK9239765.1"/>
    <property type="molecule type" value="Genomic_DNA"/>
</dbReference>